<evidence type="ECO:0000256" key="1">
    <source>
        <dbReference type="SAM" id="Phobius"/>
    </source>
</evidence>
<comment type="caution">
    <text evidence="2">The sequence shown here is derived from an EMBL/GenBank/DDBJ whole genome shotgun (WGS) entry which is preliminary data.</text>
</comment>
<keyword evidence="1" id="KW-1133">Transmembrane helix</keyword>
<keyword evidence="3" id="KW-1185">Reference proteome</keyword>
<dbReference type="Proteomes" id="UP001431199">
    <property type="component" value="Unassembled WGS sequence"/>
</dbReference>
<reference evidence="2" key="1">
    <citation type="submission" date="2022-09" db="EMBL/GenBank/DDBJ databases">
        <title>Eubacterium sp. LFL-14 isolated from human feces.</title>
        <authorList>
            <person name="Liu F."/>
        </authorList>
    </citation>
    <scope>NUCLEOTIDE SEQUENCE</scope>
    <source>
        <strain evidence="2">LFL-14</strain>
    </source>
</reference>
<organism evidence="2 3">
    <name type="scientific">Eubacterium album</name>
    <dbReference type="NCBI Taxonomy" id="2978477"/>
    <lineage>
        <taxon>Bacteria</taxon>
        <taxon>Bacillati</taxon>
        <taxon>Bacillota</taxon>
        <taxon>Clostridia</taxon>
        <taxon>Eubacteriales</taxon>
        <taxon>Eubacteriaceae</taxon>
        <taxon>Eubacterium</taxon>
    </lineage>
</organism>
<evidence type="ECO:0000313" key="3">
    <source>
        <dbReference type="Proteomes" id="UP001431199"/>
    </source>
</evidence>
<keyword evidence="1" id="KW-0812">Transmembrane</keyword>
<proteinExistence type="predicted"/>
<protein>
    <recommendedName>
        <fullName evidence="4">NTF2-like N-terminal transpeptidase domain-containing protein</fullName>
    </recommendedName>
</protein>
<accession>A0ABT2M0T9</accession>
<sequence>MKKFLKKTNRGIILSAICLVILVIYVSVDYITFSTQKDTIRQTTENYINDVLKTNSESVDLNKHRELITDMLNNYWTDKHYSSSGSTISGMKATLDSTLDSDNSLFDIKDASGSVQSVKISKAGPKIASANIKYTVDIVGKETSTVFTPGTICTLSDYNNDYYDDGSEDSQDSNNASTNDYYKVNCTCEGTIYYTYESGKWKISTWDSYVTDSNCTKLDDKED</sequence>
<feature type="transmembrane region" description="Helical" evidence="1">
    <location>
        <begin position="12"/>
        <end position="33"/>
    </location>
</feature>
<dbReference type="RefSeq" id="WP_260978744.1">
    <property type="nucleotide sequence ID" value="NZ_JAODBU010000007.1"/>
</dbReference>
<evidence type="ECO:0008006" key="4">
    <source>
        <dbReference type="Google" id="ProtNLM"/>
    </source>
</evidence>
<gene>
    <name evidence="2" type="ORF">N5B56_08545</name>
</gene>
<dbReference type="EMBL" id="JAODBU010000007">
    <property type="protein sequence ID" value="MCT7399129.1"/>
    <property type="molecule type" value="Genomic_DNA"/>
</dbReference>
<name>A0ABT2M0T9_9FIRM</name>
<keyword evidence="1" id="KW-0472">Membrane</keyword>
<evidence type="ECO:0000313" key="2">
    <source>
        <dbReference type="EMBL" id="MCT7399129.1"/>
    </source>
</evidence>